<keyword evidence="2" id="KW-1185">Reference proteome</keyword>
<accession>A0A1W2G894</accession>
<organism evidence="1 2">
    <name type="scientific">Reichenbachiella faecimaris</name>
    <dbReference type="NCBI Taxonomy" id="692418"/>
    <lineage>
        <taxon>Bacteria</taxon>
        <taxon>Pseudomonadati</taxon>
        <taxon>Bacteroidota</taxon>
        <taxon>Cytophagia</taxon>
        <taxon>Cytophagales</taxon>
        <taxon>Reichenbachiellaceae</taxon>
        <taxon>Reichenbachiella</taxon>
    </lineage>
</organism>
<dbReference type="Proteomes" id="UP000192472">
    <property type="component" value="Unassembled WGS sequence"/>
</dbReference>
<gene>
    <name evidence="1" type="ORF">SAMN04488029_1265</name>
</gene>
<evidence type="ECO:0000313" key="2">
    <source>
        <dbReference type="Proteomes" id="UP000192472"/>
    </source>
</evidence>
<name>A0A1W2G894_REIFA</name>
<evidence type="ECO:0000313" key="1">
    <source>
        <dbReference type="EMBL" id="SMD32905.1"/>
    </source>
</evidence>
<reference evidence="1 2" key="1">
    <citation type="submission" date="2017-04" db="EMBL/GenBank/DDBJ databases">
        <authorList>
            <person name="Afonso C.L."/>
            <person name="Miller P.J."/>
            <person name="Scott M.A."/>
            <person name="Spackman E."/>
            <person name="Goraichik I."/>
            <person name="Dimitrov K.M."/>
            <person name="Suarez D.L."/>
            <person name="Swayne D.E."/>
        </authorList>
    </citation>
    <scope>NUCLEOTIDE SEQUENCE [LARGE SCALE GENOMIC DNA]</scope>
    <source>
        <strain evidence="1 2">DSM 26133</strain>
    </source>
</reference>
<proteinExistence type="predicted"/>
<dbReference type="AlphaFoldDB" id="A0A1W2G894"/>
<dbReference type="EMBL" id="FWYF01000001">
    <property type="protein sequence ID" value="SMD32905.1"/>
    <property type="molecule type" value="Genomic_DNA"/>
</dbReference>
<sequence length="48" mass="5284">MMSAGRFEGKGSRRGFGSSVDSAMRLIVNQKCMSRIPDSTIFVKKQST</sequence>
<protein>
    <submittedName>
        <fullName evidence="1">Uncharacterized protein</fullName>
    </submittedName>
</protein>